<comment type="catalytic activity">
    <reaction evidence="5">
        <text>a D-aminoacyl-tRNA + H2O = a tRNA + a D-alpha-amino acid + H(+)</text>
        <dbReference type="Rhea" id="RHEA:13953"/>
        <dbReference type="Rhea" id="RHEA-COMP:10123"/>
        <dbReference type="Rhea" id="RHEA-COMP:10124"/>
        <dbReference type="ChEBI" id="CHEBI:15377"/>
        <dbReference type="ChEBI" id="CHEBI:15378"/>
        <dbReference type="ChEBI" id="CHEBI:59871"/>
        <dbReference type="ChEBI" id="CHEBI:78442"/>
        <dbReference type="ChEBI" id="CHEBI:79333"/>
        <dbReference type="EC" id="3.1.1.96"/>
    </reaction>
</comment>
<dbReference type="OrthoDB" id="275783at2759"/>
<evidence type="ECO:0000256" key="3">
    <source>
        <dbReference type="ARBA" id="ARBA00020007"/>
    </source>
</evidence>
<protein>
    <recommendedName>
        <fullName evidence="3 6">D-aminoacyl-tRNA deacylase</fullName>
        <ecNumber evidence="2 6">3.1.1.96</ecNumber>
    </recommendedName>
</protein>
<evidence type="ECO:0000256" key="1">
    <source>
        <dbReference type="ARBA" id="ARBA00009673"/>
    </source>
</evidence>
<keyword evidence="6" id="KW-0694">RNA-binding</keyword>
<evidence type="ECO:0000256" key="6">
    <source>
        <dbReference type="RuleBase" id="RU003470"/>
    </source>
</evidence>
<evidence type="ECO:0000313" key="8">
    <source>
        <dbReference type="Proteomes" id="UP001150925"/>
    </source>
</evidence>
<organism evidence="7 8">
    <name type="scientific">Dispira parvispora</name>
    <dbReference type="NCBI Taxonomy" id="1520584"/>
    <lineage>
        <taxon>Eukaryota</taxon>
        <taxon>Fungi</taxon>
        <taxon>Fungi incertae sedis</taxon>
        <taxon>Zoopagomycota</taxon>
        <taxon>Kickxellomycotina</taxon>
        <taxon>Dimargaritomycetes</taxon>
        <taxon>Dimargaritales</taxon>
        <taxon>Dimargaritaceae</taxon>
        <taxon>Dispira</taxon>
    </lineage>
</organism>
<keyword evidence="6" id="KW-0963">Cytoplasm</keyword>
<comment type="subcellular location">
    <subcellularLocation>
        <location evidence="6">Cytoplasm</location>
    </subcellularLocation>
</comment>
<dbReference type="NCBIfam" id="TIGR00256">
    <property type="entry name" value="D-aminoacyl-tRNA deacylase"/>
    <property type="match status" value="1"/>
</dbReference>
<dbReference type="EMBL" id="JANBPY010001029">
    <property type="protein sequence ID" value="KAJ1962021.1"/>
    <property type="molecule type" value="Genomic_DNA"/>
</dbReference>
<keyword evidence="6" id="KW-0820">tRNA-binding</keyword>
<dbReference type="FunFam" id="3.50.80.10:FF:000001">
    <property type="entry name" value="D-aminoacyl-tRNA deacylase"/>
    <property type="match status" value="1"/>
</dbReference>
<evidence type="ECO:0000313" key="7">
    <source>
        <dbReference type="EMBL" id="KAJ1962021.1"/>
    </source>
</evidence>
<proteinExistence type="inferred from homology"/>
<comment type="similarity">
    <text evidence="1 6">Belongs to the DTD family.</text>
</comment>
<sequence length="126" mass="14167">MRAVLQRVTKASVTVDSEVVGAIEKGICILVGITVNDEAKDIDYIVRKVLNLRIFDDESGKMWKKSVKDLDLEILSVSQFTLHAKTEKGSKPDFHLAMSSQTSKVFYETFLEKLRSAYKPDKIQGS</sequence>
<evidence type="ECO:0000256" key="4">
    <source>
        <dbReference type="ARBA" id="ARBA00047676"/>
    </source>
</evidence>
<dbReference type="SUPFAM" id="SSF69500">
    <property type="entry name" value="DTD-like"/>
    <property type="match status" value="1"/>
</dbReference>
<gene>
    <name evidence="7" type="primary">DTD1</name>
    <name evidence="7" type="ORF">IWQ62_003663</name>
</gene>
<comment type="catalytic activity">
    <reaction evidence="4">
        <text>glycyl-tRNA(Ala) + H2O = tRNA(Ala) + glycine + H(+)</text>
        <dbReference type="Rhea" id="RHEA:53744"/>
        <dbReference type="Rhea" id="RHEA-COMP:9657"/>
        <dbReference type="Rhea" id="RHEA-COMP:13640"/>
        <dbReference type="ChEBI" id="CHEBI:15377"/>
        <dbReference type="ChEBI" id="CHEBI:15378"/>
        <dbReference type="ChEBI" id="CHEBI:57305"/>
        <dbReference type="ChEBI" id="CHEBI:78442"/>
        <dbReference type="ChEBI" id="CHEBI:78522"/>
        <dbReference type="EC" id="3.1.1.96"/>
    </reaction>
</comment>
<dbReference type="GO" id="GO:0000049">
    <property type="term" value="F:tRNA binding"/>
    <property type="evidence" value="ECO:0007669"/>
    <property type="project" value="UniProtKB-KW"/>
</dbReference>
<dbReference type="InterPro" id="IPR023509">
    <property type="entry name" value="DTD-like_sf"/>
</dbReference>
<dbReference type="AlphaFoldDB" id="A0A9W8ARC2"/>
<reference evidence="7" key="1">
    <citation type="submission" date="2022-07" db="EMBL/GenBank/DDBJ databases">
        <title>Phylogenomic reconstructions and comparative analyses of Kickxellomycotina fungi.</title>
        <authorList>
            <person name="Reynolds N.K."/>
            <person name="Stajich J.E."/>
            <person name="Barry K."/>
            <person name="Grigoriev I.V."/>
            <person name="Crous P."/>
            <person name="Smith M.E."/>
        </authorList>
    </citation>
    <scope>NUCLEOTIDE SEQUENCE</scope>
    <source>
        <strain evidence="7">RSA 1196</strain>
    </source>
</reference>
<evidence type="ECO:0000256" key="2">
    <source>
        <dbReference type="ARBA" id="ARBA00013056"/>
    </source>
</evidence>
<accession>A0A9W8ARC2</accession>
<comment type="caution">
    <text evidence="7">The sequence shown here is derived from an EMBL/GenBank/DDBJ whole genome shotgun (WGS) entry which is preliminary data.</text>
</comment>
<dbReference type="GO" id="GO:0051500">
    <property type="term" value="F:D-tyrosyl-tRNA(Tyr) deacylase activity"/>
    <property type="evidence" value="ECO:0007669"/>
    <property type="project" value="TreeGrafter"/>
</dbReference>
<keyword evidence="8" id="KW-1185">Reference proteome</keyword>
<dbReference type="EC" id="3.1.1.96" evidence="2 6"/>
<keyword evidence="6" id="KW-0378">Hydrolase</keyword>
<evidence type="ECO:0000256" key="5">
    <source>
        <dbReference type="ARBA" id="ARBA00048018"/>
    </source>
</evidence>
<dbReference type="PANTHER" id="PTHR10472">
    <property type="entry name" value="D-TYROSYL-TRNA TYR DEACYLASE"/>
    <property type="match status" value="1"/>
</dbReference>
<dbReference type="InterPro" id="IPR003732">
    <property type="entry name" value="Daa-tRNA_deacyls_DTD"/>
</dbReference>
<dbReference type="Gene3D" id="3.50.80.10">
    <property type="entry name" value="D-tyrosyl-tRNA(Tyr) deacylase"/>
    <property type="match status" value="1"/>
</dbReference>
<dbReference type="PANTHER" id="PTHR10472:SF5">
    <property type="entry name" value="D-AMINOACYL-TRNA DEACYLASE 1"/>
    <property type="match status" value="1"/>
</dbReference>
<dbReference type="Proteomes" id="UP001150925">
    <property type="component" value="Unassembled WGS sequence"/>
</dbReference>
<dbReference type="GO" id="GO:0005737">
    <property type="term" value="C:cytoplasm"/>
    <property type="evidence" value="ECO:0007669"/>
    <property type="project" value="UniProtKB-SubCell"/>
</dbReference>
<dbReference type="Pfam" id="PF02580">
    <property type="entry name" value="Tyr_Deacylase"/>
    <property type="match status" value="1"/>
</dbReference>
<name>A0A9W8ARC2_9FUNG</name>